<dbReference type="Proteomes" id="UP000444960">
    <property type="component" value="Unassembled WGS sequence"/>
</dbReference>
<dbReference type="InterPro" id="IPR001647">
    <property type="entry name" value="HTH_TetR"/>
</dbReference>
<sequence>MFSERVHSTRAERKSATRERVIASAQRLFVEQGFGVTTIRQIAADAGVSVGTVMGVGDKNSLLLAAFDGWIGAVHRGRGEVSPGRDPVTRIGDVVQPFLDIFDADLDLAREYGAVLARGSASTEVFGALAAALQNDFATVFADAGLGPDAEPAARAVYLAYLGLVMTSAVVESDAAAIRADLEAVAAVLLRSPAVHSLPEES</sequence>
<keyword evidence="6" id="KW-1185">Reference proteome</keyword>
<evidence type="ECO:0000313" key="6">
    <source>
        <dbReference type="Proteomes" id="UP000444960"/>
    </source>
</evidence>
<keyword evidence="2" id="KW-0238">DNA-binding</keyword>
<dbReference type="SUPFAM" id="SSF46689">
    <property type="entry name" value="Homeodomain-like"/>
    <property type="match status" value="1"/>
</dbReference>
<accession>A0A7I9VBD8</accession>
<evidence type="ECO:0000256" key="1">
    <source>
        <dbReference type="ARBA" id="ARBA00023015"/>
    </source>
</evidence>
<dbReference type="InterPro" id="IPR050109">
    <property type="entry name" value="HTH-type_TetR-like_transc_reg"/>
</dbReference>
<dbReference type="OrthoDB" id="116659at2"/>
<dbReference type="Gene3D" id="1.10.357.10">
    <property type="entry name" value="Tetracycline Repressor, domain 2"/>
    <property type="match status" value="1"/>
</dbReference>
<proteinExistence type="predicted"/>
<keyword evidence="1" id="KW-0805">Transcription regulation</keyword>
<reference evidence="6" key="1">
    <citation type="submission" date="2019-06" db="EMBL/GenBank/DDBJ databases">
        <title>Gordonia isolated from sludge of a wastewater treatment plant.</title>
        <authorList>
            <person name="Tamura T."/>
            <person name="Aoyama K."/>
            <person name="Kang Y."/>
            <person name="Saito S."/>
            <person name="Akiyama N."/>
            <person name="Yazawa K."/>
            <person name="Gonoi T."/>
            <person name="Mikami Y."/>
        </authorList>
    </citation>
    <scope>NUCLEOTIDE SEQUENCE [LARGE SCALE GENOMIC DNA]</scope>
    <source>
        <strain evidence="6">NBRC 107696</strain>
    </source>
</reference>
<evidence type="ECO:0000259" key="4">
    <source>
        <dbReference type="Pfam" id="PF00440"/>
    </source>
</evidence>
<protein>
    <recommendedName>
        <fullName evidence="4">HTH tetR-type domain-containing protein</fullName>
    </recommendedName>
</protein>
<organism evidence="5 6">
    <name type="scientific">Gordonia spumicola</name>
    <dbReference type="NCBI Taxonomy" id="589161"/>
    <lineage>
        <taxon>Bacteria</taxon>
        <taxon>Bacillati</taxon>
        <taxon>Actinomycetota</taxon>
        <taxon>Actinomycetes</taxon>
        <taxon>Mycobacteriales</taxon>
        <taxon>Gordoniaceae</taxon>
        <taxon>Gordonia</taxon>
    </lineage>
</organism>
<name>A0A7I9VBD8_9ACTN</name>
<gene>
    <name evidence="5" type="ORF">nbrc107696_29580</name>
</gene>
<dbReference type="AlphaFoldDB" id="A0A7I9VBD8"/>
<dbReference type="PANTHER" id="PTHR30055">
    <property type="entry name" value="HTH-TYPE TRANSCRIPTIONAL REGULATOR RUTR"/>
    <property type="match status" value="1"/>
</dbReference>
<keyword evidence="3" id="KW-0804">Transcription</keyword>
<dbReference type="GO" id="GO:0000976">
    <property type="term" value="F:transcription cis-regulatory region binding"/>
    <property type="evidence" value="ECO:0007669"/>
    <property type="project" value="TreeGrafter"/>
</dbReference>
<evidence type="ECO:0000256" key="2">
    <source>
        <dbReference type="ARBA" id="ARBA00023125"/>
    </source>
</evidence>
<dbReference type="PANTHER" id="PTHR30055:SF234">
    <property type="entry name" value="HTH-TYPE TRANSCRIPTIONAL REGULATOR BETI"/>
    <property type="match status" value="1"/>
</dbReference>
<dbReference type="Pfam" id="PF00440">
    <property type="entry name" value="TetR_N"/>
    <property type="match status" value="1"/>
</dbReference>
<evidence type="ECO:0000256" key="3">
    <source>
        <dbReference type="ARBA" id="ARBA00023163"/>
    </source>
</evidence>
<dbReference type="RefSeq" id="WP_161896180.1">
    <property type="nucleotide sequence ID" value="NZ_BJOV01000005.1"/>
</dbReference>
<dbReference type="EMBL" id="BJOV01000005">
    <property type="protein sequence ID" value="GEE02512.1"/>
    <property type="molecule type" value="Genomic_DNA"/>
</dbReference>
<comment type="caution">
    <text evidence="5">The sequence shown here is derived from an EMBL/GenBank/DDBJ whole genome shotgun (WGS) entry which is preliminary data.</text>
</comment>
<evidence type="ECO:0000313" key="5">
    <source>
        <dbReference type="EMBL" id="GEE02512.1"/>
    </source>
</evidence>
<dbReference type="InterPro" id="IPR009057">
    <property type="entry name" value="Homeodomain-like_sf"/>
</dbReference>
<feature type="domain" description="HTH tetR-type" evidence="4">
    <location>
        <begin position="22"/>
        <end position="53"/>
    </location>
</feature>
<dbReference type="GO" id="GO:0003700">
    <property type="term" value="F:DNA-binding transcription factor activity"/>
    <property type="evidence" value="ECO:0007669"/>
    <property type="project" value="TreeGrafter"/>
</dbReference>